<comment type="caution">
    <text evidence="2">The sequence shown here is derived from an EMBL/GenBank/DDBJ whole genome shotgun (WGS) entry which is preliminary data.</text>
</comment>
<dbReference type="RefSeq" id="XP_066666767.1">
    <property type="nucleotide sequence ID" value="XM_066814805.1"/>
</dbReference>
<dbReference type="GeneID" id="92047865"/>
<dbReference type="Pfam" id="PF06985">
    <property type="entry name" value="HET"/>
    <property type="match status" value="1"/>
</dbReference>
<keyword evidence="3" id="KW-1185">Reference proteome</keyword>
<evidence type="ECO:0000313" key="2">
    <source>
        <dbReference type="EMBL" id="KAK8075827.1"/>
    </source>
</evidence>
<feature type="domain" description="Heterokaryon incompatibility" evidence="1">
    <location>
        <begin position="59"/>
        <end position="158"/>
    </location>
</feature>
<proteinExistence type="predicted"/>
<dbReference type="EMBL" id="JAQQWN010000007">
    <property type="protein sequence ID" value="KAK8075827.1"/>
    <property type="molecule type" value="Genomic_DNA"/>
</dbReference>
<accession>A0ABR1VX61</accession>
<gene>
    <name evidence="2" type="ORF">PG997_010490</name>
</gene>
<dbReference type="Proteomes" id="UP001433268">
    <property type="component" value="Unassembled WGS sequence"/>
</dbReference>
<evidence type="ECO:0000313" key="3">
    <source>
        <dbReference type="Proteomes" id="UP001433268"/>
    </source>
</evidence>
<name>A0ABR1VX61_9PEZI</name>
<dbReference type="InterPro" id="IPR052895">
    <property type="entry name" value="HetReg/Transcr_Mod"/>
</dbReference>
<organism evidence="2 3">
    <name type="scientific">Apiospora hydei</name>
    <dbReference type="NCBI Taxonomy" id="1337664"/>
    <lineage>
        <taxon>Eukaryota</taxon>
        <taxon>Fungi</taxon>
        <taxon>Dikarya</taxon>
        <taxon>Ascomycota</taxon>
        <taxon>Pezizomycotina</taxon>
        <taxon>Sordariomycetes</taxon>
        <taxon>Xylariomycetidae</taxon>
        <taxon>Amphisphaeriales</taxon>
        <taxon>Apiosporaceae</taxon>
        <taxon>Apiospora</taxon>
    </lineage>
</organism>
<dbReference type="PANTHER" id="PTHR24148:SF73">
    <property type="entry name" value="HET DOMAIN PROTEIN (AFU_ORTHOLOGUE AFUA_8G01020)"/>
    <property type="match status" value="1"/>
</dbReference>
<reference evidence="2 3" key="1">
    <citation type="submission" date="2023-01" db="EMBL/GenBank/DDBJ databases">
        <title>Analysis of 21 Apiospora genomes using comparative genomics revels a genus with tremendous synthesis potential of carbohydrate active enzymes and secondary metabolites.</title>
        <authorList>
            <person name="Sorensen T."/>
        </authorList>
    </citation>
    <scope>NUCLEOTIDE SEQUENCE [LARGE SCALE GENOMIC DNA]</scope>
    <source>
        <strain evidence="2 3">CBS 114990</strain>
    </source>
</reference>
<protein>
    <recommendedName>
        <fullName evidence="1">Heterokaryon incompatibility domain-containing protein</fullName>
    </recommendedName>
</protein>
<evidence type="ECO:0000259" key="1">
    <source>
        <dbReference type="Pfam" id="PF06985"/>
    </source>
</evidence>
<sequence length="276" mass="30911">MASKELSTPSHVGQGFRYDPLETPRSFRLLSLQASKQQDGPLELFMSTHTLADGQFPEYTALSYVWGGTDRTASVVLNDYQFTITPALMDALLHIRKVPQCQANYWWIDILCINQADNKERGHQVGMMRDIYQSARRVVAWLGPEASNSRHIMRALVQDPTYHGPWRGDELAFLTPLLDACLGCAGALRRKGDGPIVRGGNSTMEIFPAILLPATVDRSCFQPPIYRKGDRDPFCPQLPYNGAVQFGDFTREARNQRRKSRVTADLLLATSRLGPA</sequence>
<dbReference type="PANTHER" id="PTHR24148">
    <property type="entry name" value="ANKYRIN REPEAT DOMAIN-CONTAINING PROTEIN 39 HOMOLOG-RELATED"/>
    <property type="match status" value="1"/>
</dbReference>
<dbReference type="InterPro" id="IPR010730">
    <property type="entry name" value="HET"/>
</dbReference>